<feature type="region of interest" description="Disordered" evidence="1">
    <location>
        <begin position="13"/>
        <end position="51"/>
    </location>
</feature>
<dbReference type="AlphaFoldDB" id="U2TNL8"/>
<sequence length="51" mass="5580">MLKLYDLGGLTVQYEEGEQPDGATEHVEPEDRPKAKQARQPANKAGKAADK</sequence>
<comment type="caution">
    <text evidence="2">The sequence shown here is derived from an EMBL/GenBank/DDBJ whole genome shotgun (WGS) entry which is preliminary data.</text>
</comment>
<dbReference type="Proteomes" id="UP000016638">
    <property type="component" value="Unassembled WGS sequence"/>
</dbReference>
<accession>U2TNL8</accession>
<organism evidence="2 3">
    <name type="scientific">Olsenella profusa F0195</name>
    <dbReference type="NCBI Taxonomy" id="1125712"/>
    <lineage>
        <taxon>Bacteria</taxon>
        <taxon>Bacillati</taxon>
        <taxon>Actinomycetota</taxon>
        <taxon>Coriobacteriia</taxon>
        <taxon>Coriobacteriales</taxon>
        <taxon>Atopobiaceae</taxon>
        <taxon>Olsenella</taxon>
    </lineage>
</organism>
<name>U2TNL8_9ACTN</name>
<proteinExistence type="predicted"/>
<gene>
    <name evidence="2" type="ORF">HMPREF1316_2369</name>
</gene>
<reference evidence="2 3" key="1">
    <citation type="submission" date="2013-08" db="EMBL/GenBank/DDBJ databases">
        <authorList>
            <person name="Durkin A.S."/>
            <person name="Haft D.R."/>
            <person name="McCorrison J."/>
            <person name="Torralba M."/>
            <person name="Gillis M."/>
            <person name="Haft D.H."/>
            <person name="Methe B."/>
            <person name="Sutton G."/>
            <person name="Nelson K.E."/>
        </authorList>
    </citation>
    <scope>NUCLEOTIDE SEQUENCE [LARGE SCALE GENOMIC DNA]</scope>
    <source>
        <strain evidence="2 3">F0195</strain>
    </source>
</reference>
<feature type="compositionally biased region" description="Basic and acidic residues" evidence="1">
    <location>
        <begin position="23"/>
        <end position="34"/>
    </location>
</feature>
<dbReference type="PATRIC" id="fig|1125712.3.peg.1428"/>
<keyword evidence="3" id="KW-1185">Reference proteome</keyword>
<dbReference type="EMBL" id="AWEZ01000047">
    <property type="protein sequence ID" value="ERL08030.1"/>
    <property type="molecule type" value="Genomic_DNA"/>
</dbReference>
<evidence type="ECO:0000313" key="3">
    <source>
        <dbReference type="Proteomes" id="UP000016638"/>
    </source>
</evidence>
<dbReference type="RefSeq" id="WP_021726305.1">
    <property type="nucleotide sequence ID" value="NZ_AWEZ01000047.1"/>
</dbReference>
<dbReference type="STRING" id="1125712.HMPREF1316_2369"/>
<protein>
    <submittedName>
        <fullName evidence="2">Uncharacterized protein</fullName>
    </submittedName>
</protein>
<evidence type="ECO:0000313" key="2">
    <source>
        <dbReference type="EMBL" id="ERL08030.1"/>
    </source>
</evidence>
<evidence type="ECO:0000256" key="1">
    <source>
        <dbReference type="SAM" id="MobiDB-lite"/>
    </source>
</evidence>